<reference evidence="1" key="1">
    <citation type="submission" date="2022-08" db="EMBL/GenBank/DDBJ databases">
        <title>A Global Phylogenomic Analysis of the Shiitake Genus Lentinula.</title>
        <authorList>
            <consortium name="DOE Joint Genome Institute"/>
            <person name="Sierra-Patev S."/>
            <person name="Min B."/>
            <person name="Naranjo-Ortiz M."/>
            <person name="Looney B."/>
            <person name="Konkel Z."/>
            <person name="Slot J.C."/>
            <person name="Sakamoto Y."/>
            <person name="Steenwyk J.L."/>
            <person name="Rokas A."/>
            <person name="Carro J."/>
            <person name="Camarero S."/>
            <person name="Ferreira P."/>
            <person name="Molpeceres G."/>
            <person name="Ruiz-Duenas F.J."/>
            <person name="Serrano A."/>
            <person name="Henrissat B."/>
            <person name="Drula E."/>
            <person name="Hughes K.W."/>
            <person name="Mata J.L."/>
            <person name="Ishikawa N.K."/>
            <person name="Vargas-Isla R."/>
            <person name="Ushijima S."/>
            <person name="Smith C.A."/>
            <person name="Ahrendt S."/>
            <person name="Andreopoulos W."/>
            <person name="He G."/>
            <person name="Labutti K."/>
            <person name="Lipzen A."/>
            <person name="Ng V."/>
            <person name="Riley R."/>
            <person name="Sandor L."/>
            <person name="Barry K."/>
            <person name="Martinez A.T."/>
            <person name="Xiao Y."/>
            <person name="Gibbons J.G."/>
            <person name="Terashima K."/>
            <person name="Grigoriev I.V."/>
            <person name="Hibbett D.S."/>
        </authorList>
    </citation>
    <scope>NUCLEOTIDE SEQUENCE</scope>
    <source>
        <strain evidence="1">JLM2183</strain>
    </source>
</reference>
<evidence type="ECO:0000313" key="3">
    <source>
        <dbReference type="Proteomes" id="UP001150266"/>
    </source>
</evidence>
<keyword evidence="3" id="KW-1185">Reference proteome</keyword>
<evidence type="ECO:0000313" key="2">
    <source>
        <dbReference type="EMBL" id="KAJ4487634.1"/>
    </source>
</evidence>
<comment type="caution">
    <text evidence="1">The sequence shown here is derived from an EMBL/GenBank/DDBJ whole genome shotgun (WGS) entry which is preliminary data.</text>
</comment>
<proteinExistence type="predicted"/>
<dbReference type="Proteomes" id="UP001150266">
    <property type="component" value="Unassembled WGS sequence"/>
</dbReference>
<accession>A0A9W9ABP9</accession>
<organism evidence="1 3">
    <name type="scientific">Lentinula aciculospora</name>
    <dbReference type="NCBI Taxonomy" id="153920"/>
    <lineage>
        <taxon>Eukaryota</taxon>
        <taxon>Fungi</taxon>
        <taxon>Dikarya</taxon>
        <taxon>Basidiomycota</taxon>
        <taxon>Agaricomycotina</taxon>
        <taxon>Agaricomycetes</taxon>
        <taxon>Agaricomycetidae</taxon>
        <taxon>Agaricales</taxon>
        <taxon>Marasmiineae</taxon>
        <taxon>Omphalotaceae</taxon>
        <taxon>Lentinula</taxon>
    </lineage>
</organism>
<evidence type="ECO:0000313" key="1">
    <source>
        <dbReference type="EMBL" id="KAJ4478501.1"/>
    </source>
</evidence>
<dbReference type="EMBL" id="JAOTPV010000009">
    <property type="protein sequence ID" value="KAJ4478501.1"/>
    <property type="molecule type" value="Genomic_DNA"/>
</dbReference>
<dbReference type="EMBL" id="JAOTPV010000002">
    <property type="protein sequence ID" value="KAJ4487634.1"/>
    <property type="molecule type" value="Genomic_DNA"/>
</dbReference>
<name>A0A9W9ABP9_9AGAR</name>
<protein>
    <submittedName>
        <fullName evidence="1">Uncharacterized protein</fullName>
    </submittedName>
</protein>
<dbReference type="AlphaFoldDB" id="A0A9W9ABP9"/>
<sequence length="338" mass="38840">MEHHNVNQTNRDHDNFIPNTDTRVDDRFFPKHQVIQVPGIISPSVHQPPNGTCDSRLPLLPAAATQGERFSGMINIHAPVNPWVGTNTYGNYSGCTPDNLARVEHVQPKKSWIGEKAMESPLSTTTNMMAGPSSQQIQPNFFDRRVYEKINALPEHHKNVIQGFRQGMTFPPLPLNLNCSRETSNDQSCGCRKCIYRGLIYYASLFVYHDLRMESLRQGTDLEEERTRCPPVLDFENGIRLYHVLNISTVVNADSERHLCLARPEHCFVYDAVYQGRYWWRNYPPRETWPIRFSPIRCPSTLAAQWTVYLLHSGYQHGIEFAGSIHQFIVSLQMNIPF</sequence>
<dbReference type="OrthoDB" id="2826957at2759"/>
<gene>
    <name evidence="1" type="ORF">J3R30DRAFT_2909911</name>
    <name evidence="2" type="ORF">J3R30DRAFT_824746</name>
</gene>